<protein>
    <submittedName>
        <fullName evidence="9">Magnesium transporter CorA family protein</fullName>
    </submittedName>
</protein>
<organism evidence="9 10">
    <name type="scientific">Actomonas aquatica</name>
    <dbReference type="NCBI Taxonomy" id="2866162"/>
    <lineage>
        <taxon>Bacteria</taxon>
        <taxon>Pseudomonadati</taxon>
        <taxon>Verrucomicrobiota</taxon>
        <taxon>Opitutia</taxon>
        <taxon>Opitutales</taxon>
        <taxon>Opitutaceae</taxon>
        <taxon>Actomonas</taxon>
    </lineage>
</organism>
<dbReference type="Gene3D" id="1.20.58.340">
    <property type="entry name" value="Magnesium transport protein CorA, transmembrane region"/>
    <property type="match status" value="2"/>
</dbReference>
<comment type="subcellular location">
    <subcellularLocation>
        <location evidence="1">Cell membrane</location>
        <topology evidence="1">Multi-pass membrane protein</topology>
    </subcellularLocation>
</comment>
<comment type="similarity">
    <text evidence="2">Belongs to the CorA metal ion transporter (MIT) (TC 1.A.35) family.</text>
</comment>
<dbReference type="InterPro" id="IPR045863">
    <property type="entry name" value="CorA_TM1_TM2"/>
</dbReference>
<evidence type="ECO:0000256" key="4">
    <source>
        <dbReference type="ARBA" id="ARBA00022475"/>
    </source>
</evidence>
<evidence type="ECO:0000256" key="6">
    <source>
        <dbReference type="ARBA" id="ARBA00022989"/>
    </source>
</evidence>
<dbReference type="SUPFAM" id="SSF144083">
    <property type="entry name" value="Magnesium transport protein CorA, transmembrane region"/>
    <property type="match status" value="1"/>
</dbReference>
<keyword evidence="3" id="KW-0813">Transport</keyword>
<dbReference type="PANTHER" id="PTHR46494:SF1">
    <property type="entry name" value="CORA FAMILY METAL ION TRANSPORTER (EUROFUNG)"/>
    <property type="match status" value="1"/>
</dbReference>
<feature type="transmembrane region" description="Helical" evidence="8">
    <location>
        <begin position="263"/>
        <end position="285"/>
    </location>
</feature>
<evidence type="ECO:0000313" key="10">
    <source>
        <dbReference type="Proteomes" id="UP000738431"/>
    </source>
</evidence>
<proteinExistence type="inferred from homology"/>
<feature type="transmembrane region" description="Helical" evidence="8">
    <location>
        <begin position="297"/>
        <end position="317"/>
    </location>
</feature>
<evidence type="ECO:0000256" key="8">
    <source>
        <dbReference type="SAM" id="Phobius"/>
    </source>
</evidence>
<dbReference type="InterPro" id="IPR002523">
    <property type="entry name" value="MgTranspt_CorA/ZnTranspt_ZntB"/>
</dbReference>
<dbReference type="CDD" id="cd12822">
    <property type="entry name" value="TmCorA-like"/>
    <property type="match status" value="1"/>
</dbReference>
<evidence type="ECO:0000256" key="1">
    <source>
        <dbReference type="ARBA" id="ARBA00004651"/>
    </source>
</evidence>
<dbReference type="EMBL" id="CP139781">
    <property type="protein sequence ID" value="WRQ86770.1"/>
    <property type="molecule type" value="Genomic_DNA"/>
</dbReference>
<evidence type="ECO:0000313" key="9">
    <source>
        <dbReference type="EMBL" id="WRQ86770.1"/>
    </source>
</evidence>
<evidence type="ECO:0000256" key="5">
    <source>
        <dbReference type="ARBA" id="ARBA00022692"/>
    </source>
</evidence>
<dbReference type="Proteomes" id="UP000738431">
    <property type="component" value="Chromosome"/>
</dbReference>
<keyword evidence="5 8" id="KW-0812">Transmembrane</keyword>
<keyword evidence="10" id="KW-1185">Reference proteome</keyword>
<keyword evidence="7 8" id="KW-0472">Membrane</keyword>
<dbReference type="InterPro" id="IPR045861">
    <property type="entry name" value="CorA_cytoplasmic_dom"/>
</dbReference>
<evidence type="ECO:0000256" key="2">
    <source>
        <dbReference type="ARBA" id="ARBA00009765"/>
    </source>
</evidence>
<name>A0ABZ1C536_9BACT</name>
<dbReference type="SUPFAM" id="SSF143865">
    <property type="entry name" value="CorA soluble domain-like"/>
    <property type="match status" value="1"/>
</dbReference>
<keyword evidence="6 8" id="KW-1133">Transmembrane helix</keyword>
<evidence type="ECO:0000256" key="3">
    <source>
        <dbReference type="ARBA" id="ARBA00022448"/>
    </source>
</evidence>
<dbReference type="Pfam" id="PF01544">
    <property type="entry name" value="CorA"/>
    <property type="match status" value="1"/>
</dbReference>
<sequence length="323" mass="37179">MVTSLIYRHNRLAVENPPTSTLAALREEPGVMMWIDMVNPAEKHVKRIMQDLLQLHPLVIEDCASDNPFPKLEIYDDYLHLVMHAVDYSRTDKFTTTELDLIIGKNFLLTFHHQPLRPVQAAIDKFVRTPKRLVRGPDRFAHTILDYMVDAYQPALAELRQELEDIEWDALHEGTPEDLFPRVLDLRKELAQLRQIVRPQRQTVSELSRGKTKFIRKVILPYLRDLGEEMQRLESQASGWSDQLILSFRVFLNRSSHEASEGIRVLTSLTALSIPPLLIGGWFGMNFEHMDILDSGWAYPLTLAVTVACTAGMAAFIRRRGWL</sequence>
<reference evidence="9 10" key="2">
    <citation type="submission" date="2023-12" db="EMBL/GenBank/DDBJ databases">
        <title>Description of an unclassified Opitutus bacterium of Verrucomicrobiota.</title>
        <authorList>
            <person name="Zhang D.-F."/>
        </authorList>
    </citation>
    <scope>NUCLEOTIDE SEQUENCE [LARGE SCALE GENOMIC DNA]</scope>
    <source>
        <strain evidence="9 10">WL0086</strain>
    </source>
</reference>
<dbReference type="RefSeq" id="WP_221030606.1">
    <property type="nucleotide sequence ID" value="NZ_CP139781.1"/>
</dbReference>
<gene>
    <name evidence="9" type="ORF">K1X11_018310</name>
</gene>
<dbReference type="PANTHER" id="PTHR46494">
    <property type="entry name" value="CORA FAMILY METAL ION TRANSPORTER (EUROFUNG)"/>
    <property type="match status" value="1"/>
</dbReference>
<accession>A0ABZ1C536</accession>
<reference evidence="9 10" key="1">
    <citation type="submission" date="2021-08" db="EMBL/GenBank/DDBJ databases">
        <authorList>
            <person name="Zhang D."/>
            <person name="Zhang A."/>
            <person name="Wang L."/>
        </authorList>
    </citation>
    <scope>NUCLEOTIDE SEQUENCE [LARGE SCALE GENOMIC DNA]</scope>
    <source>
        <strain evidence="9 10">WL0086</strain>
    </source>
</reference>
<evidence type="ECO:0000256" key="7">
    <source>
        <dbReference type="ARBA" id="ARBA00023136"/>
    </source>
</evidence>
<dbReference type="Gene3D" id="3.30.460.20">
    <property type="entry name" value="CorA soluble domain-like"/>
    <property type="match status" value="1"/>
</dbReference>
<keyword evidence="4" id="KW-1003">Cell membrane</keyword>